<feature type="domain" description="Pyruvate carboxyltransferase" evidence="9">
    <location>
        <begin position="4"/>
        <end position="255"/>
    </location>
</feature>
<dbReference type="EC" id="2.3.3.14" evidence="3 8"/>
<dbReference type="PROSITE" id="PS00815">
    <property type="entry name" value="AIPM_HOMOCIT_SYNTH_1"/>
    <property type="match status" value="1"/>
</dbReference>
<evidence type="ECO:0000256" key="2">
    <source>
        <dbReference type="ARBA" id="ARBA00006154"/>
    </source>
</evidence>
<evidence type="ECO:0000256" key="8">
    <source>
        <dbReference type="RuleBase" id="RU367143"/>
    </source>
</evidence>
<dbReference type="InterPro" id="IPR013477">
    <property type="entry name" value="NifV/FrbC"/>
</dbReference>
<dbReference type="InterPro" id="IPR054691">
    <property type="entry name" value="LeuA/HCS_post-cat"/>
</dbReference>
<dbReference type="PANTHER" id="PTHR42880">
    <property type="entry name" value="HOMOCITRATE SYNTHASE"/>
    <property type="match status" value="1"/>
</dbReference>
<dbReference type="Gene3D" id="3.20.20.70">
    <property type="entry name" value="Aldolase class I"/>
    <property type="match status" value="1"/>
</dbReference>
<evidence type="ECO:0000256" key="3">
    <source>
        <dbReference type="ARBA" id="ARBA00012974"/>
    </source>
</evidence>
<evidence type="ECO:0000256" key="7">
    <source>
        <dbReference type="RuleBase" id="RU003523"/>
    </source>
</evidence>
<dbReference type="CDD" id="cd07939">
    <property type="entry name" value="DRE_TIM_NifV"/>
    <property type="match status" value="1"/>
</dbReference>
<comment type="similarity">
    <text evidence="2 7">Belongs to the alpha-IPM synthase/homocitrate synthase family.</text>
</comment>
<dbReference type="Proteomes" id="UP000494205">
    <property type="component" value="Unassembled WGS sequence"/>
</dbReference>
<sequence length="426" mass="45238">MSNPIINDTTLRDGEQTAGVAFTVAEKCAIAEALSSAGVPELEIGIPAMGAEEIDCIQTIVALNLDADLMVWGRLTDADLASALCCNPDIIHLSIPVSDIHLQHKLHQPRSWVLAQVNRVISAAVKSGRKVSLGAEDASRADPSFLADVARHAQQCGAQRIRFADTLGVLDPFSTYEAIARLHDAVDLEIEIHAHNDLGLATANTLAALRAGATHANTTVNGLGERAGNAALEEIVMGVRHIMGRNTGVDTTALLSISRLVERASGRPVALNKSIVGASVFTHESGIHTDGLAKNASTYESFDPAELGRERSVVLGKHSGSQSVRRAYDALGLAVSEKLLVLLLTRIRHHATQHKQTPSAADLYRFLIELRYTVGELSGAVVGFTKCVAKPEQSGTTTPCATSGACDKYFAESTFCPHLSSSACQE</sequence>
<dbReference type="GO" id="GO:0004410">
    <property type="term" value="F:homocitrate synthase activity"/>
    <property type="evidence" value="ECO:0007669"/>
    <property type="project" value="UniProtKB-UniRule"/>
</dbReference>
<dbReference type="PANTHER" id="PTHR42880:SF1">
    <property type="entry name" value="ISOPROPYLMALATE_HOMOCITRATE_CITRAMALATE SYNTHASE FAMILY PROTEIN"/>
    <property type="match status" value="1"/>
</dbReference>
<dbReference type="AlphaFoldDB" id="A0A6J5AQW1"/>
<dbReference type="SUPFAM" id="SSF51569">
    <property type="entry name" value="Aldolase"/>
    <property type="match status" value="1"/>
</dbReference>
<proteinExistence type="inferred from homology"/>
<keyword evidence="8" id="KW-0535">Nitrogen fixation</keyword>
<evidence type="ECO:0000313" key="10">
    <source>
        <dbReference type="EMBL" id="CAB3671385.1"/>
    </source>
</evidence>
<dbReference type="RefSeq" id="WP_244201149.1">
    <property type="nucleotide sequence ID" value="NZ_CADIJZ010000006.1"/>
</dbReference>
<accession>A0A6J5AQW1</accession>
<reference evidence="10 11" key="1">
    <citation type="submission" date="2020-04" db="EMBL/GenBank/DDBJ databases">
        <authorList>
            <person name="De Canck E."/>
        </authorList>
    </citation>
    <scope>NUCLEOTIDE SEQUENCE [LARGE SCALE GENOMIC DNA]</scope>
    <source>
        <strain evidence="10 11">LMG 27174</strain>
    </source>
</reference>
<keyword evidence="5 7" id="KW-0808">Transferase</keyword>
<dbReference type="PROSITE" id="PS00816">
    <property type="entry name" value="AIPM_HOMOCIT_SYNTH_2"/>
    <property type="match status" value="1"/>
</dbReference>
<evidence type="ECO:0000256" key="6">
    <source>
        <dbReference type="ARBA" id="ARBA00048019"/>
    </source>
</evidence>
<gene>
    <name evidence="10" type="primary">frbC_1</name>
    <name evidence="10" type="ORF">LMG27174_02174</name>
</gene>
<evidence type="ECO:0000256" key="4">
    <source>
        <dbReference type="ARBA" id="ARBA00020735"/>
    </source>
</evidence>
<dbReference type="PROSITE" id="PS50991">
    <property type="entry name" value="PYR_CT"/>
    <property type="match status" value="1"/>
</dbReference>
<protein>
    <recommendedName>
        <fullName evidence="4 8">Homocitrate synthase</fullName>
        <ecNumber evidence="3 8">2.3.3.14</ecNumber>
    </recommendedName>
</protein>
<evidence type="ECO:0000256" key="1">
    <source>
        <dbReference type="ARBA" id="ARBA00003050"/>
    </source>
</evidence>
<dbReference type="InterPro" id="IPR013785">
    <property type="entry name" value="Aldolase_TIM"/>
</dbReference>
<evidence type="ECO:0000256" key="5">
    <source>
        <dbReference type="ARBA" id="ARBA00022679"/>
    </source>
</evidence>
<dbReference type="EMBL" id="CADIJZ010000006">
    <property type="protein sequence ID" value="CAB3671385.1"/>
    <property type="molecule type" value="Genomic_DNA"/>
</dbReference>
<dbReference type="GO" id="GO:0019752">
    <property type="term" value="P:carboxylic acid metabolic process"/>
    <property type="evidence" value="ECO:0007669"/>
    <property type="project" value="UniProtKB-UniRule"/>
</dbReference>
<comment type="catalytic activity">
    <reaction evidence="6 8">
        <text>acetyl-CoA + 2-oxoglutarate + H2O = (2R)-homocitrate + CoA + H(+)</text>
        <dbReference type="Rhea" id="RHEA:12929"/>
        <dbReference type="ChEBI" id="CHEBI:15377"/>
        <dbReference type="ChEBI" id="CHEBI:15378"/>
        <dbReference type="ChEBI" id="CHEBI:16810"/>
        <dbReference type="ChEBI" id="CHEBI:57287"/>
        <dbReference type="ChEBI" id="CHEBI:57288"/>
        <dbReference type="ChEBI" id="CHEBI:58884"/>
        <dbReference type="EC" id="2.3.3.14"/>
    </reaction>
</comment>
<evidence type="ECO:0000259" key="9">
    <source>
        <dbReference type="PROSITE" id="PS50991"/>
    </source>
</evidence>
<dbReference type="Gene3D" id="1.10.238.260">
    <property type="match status" value="1"/>
</dbReference>
<dbReference type="InterPro" id="IPR000891">
    <property type="entry name" value="PYR_CT"/>
</dbReference>
<dbReference type="Pfam" id="PF00682">
    <property type="entry name" value="HMGL-like"/>
    <property type="match status" value="1"/>
</dbReference>
<dbReference type="GO" id="GO:0009399">
    <property type="term" value="P:nitrogen fixation"/>
    <property type="evidence" value="ECO:0007669"/>
    <property type="project" value="UniProtKB-UniRule"/>
</dbReference>
<dbReference type="Pfam" id="PF22617">
    <property type="entry name" value="HCS_D2"/>
    <property type="match status" value="1"/>
</dbReference>
<name>A0A6J5AQW1_9BURK</name>
<evidence type="ECO:0000313" key="11">
    <source>
        <dbReference type="Proteomes" id="UP000494205"/>
    </source>
</evidence>
<keyword evidence="10" id="KW-0012">Acyltransferase</keyword>
<organism evidence="10 11">
    <name type="scientific">Paraburkholderia rhynchosiae</name>
    <dbReference type="NCBI Taxonomy" id="487049"/>
    <lineage>
        <taxon>Bacteria</taxon>
        <taxon>Pseudomonadati</taxon>
        <taxon>Pseudomonadota</taxon>
        <taxon>Betaproteobacteria</taxon>
        <taxon>Burkholderiales</taxon>
        <taxon>Burkholderiaceae</taxon>
        <taxon>Paraburkholderia</taxon>
    </lineage>
</organism>
<dbReference type="NCBIfam" id="TIGR02660">
    <property type="entry name" value="nifV_homocitr"/>
    <property type="match status" value="1"/>
</dbReference>
<dbReference type="InterPro" id="IPR002034">
    <property type="entry name" value="AIPM/Hcit_synth_CS"/>
</dbReference>
<comment type="function">
    <text evidence="1 8">This protein is a Fe-Mo-cofactor biosynthetic component.</text>
</comment>